<gene>
    <name evidence="3" type="ORF">K6T79_20190</name>
</gene>
<feature type="region of interest" description="Disordered" evidence="1">
    <location>
        <begin position="558"/>
        <end position="578"/>
    </location>
</feature>
<comment type="caution">
    <text evidence="3">The sequence shown here is derived from an EMBL/GenBank/DDBJ whole genome shotgun (WGS) entry which is preliminary data.</text>
</comment>
<evidence type="ECO:0000313" key="4">
    <source>
        <dbReference type="Proteomes" id="UP001299596"/>
    </source>
</evidence>
<evidence type="ECO:0000256" key="1">
    <source>
        <dbReference type="SAM" id="MobiDB-lite"/>
    </source>
</evidence>
<sequence length="578" mass="63144">MERPITLGGYPAKQCPRRTHNQFSPGAPPRPAPDPELQAMFDDGIAFEADIVTMLREQFAGSPSDLLIFDPQMDWHRCQELTLDALRAGVAIIVGGRLPDINGRVGAPDVLLQHGGGYLPVDVKHHHTMKPAGPSKAVTVSTLASPTQHHTRAGYSNTAGHWRDDTMQLAHYTRMLQDLGYHATSPGADTPKGLLVGGIIGTSDLTDLLEVSYGIVWYELATPAEKTYSATASGHRTLRSPLQRYDHEFAFRMKVAAAAQAGTELVRPYRTTECGSCEWFDYCTQAAGPDDASFALRTGHLNARQWHHLYRTAGIKGHLTVQQLATIDPAEHAEAFIDQSIGTTTPQRTLENAIRRARMTLAGLDLQPRGGSWPTPPTADIEVDFDIEWDTDGRIYQWGLRIRDGHDDTTARYQPIISFEALDSEREAALAAQFADTIVALRARAALTGKSLTVFHWSHPEISQTRKFPRVAAALNGITVDLLAWFNAEFFAITSSSLKNVAPLFGFQWGVDDPGGRASQGKIAQARQGGPDSAAARQWCLDYNESDVHAQAAIRDGIRHQSPTAAPARLPAAAGDRT</sequence>
<name>A0ABU5XMF2_9MYCO</name>
<dbReference type="EMBL" id="JAYJJR010000016">
    <property type="protein sequence ID" value="MEB3023368.1"/>
    <property type="molecule type" value="Genomic_DNA"/>
</dbReference>
<protein>
    <submittedName>
        <fullName evidence="3">Ribonuclease H-like domain-containing protein</fullName>
    </submittedName>
</protein>
<dbReference type="Proteomes" id="UP001299596">
    <property type="component" value="Unassembled WGS sequence"/>
</dbReference>
<proteinExistence type="predicted"/>
<feature type="domain" description="YprB ribonuclease H-like" evidence="2">
    <location>
        <begin position="385"/>
        <end position="555"/>
    </location>
</feature>
<accession>A0ABU5XMF2</accession>
<dbReference type="RefSeq" id="WP_329780367.1">
    <property type="nucleotide sequence ID" value="NZ_JAYJJR010000016.1"/>
</dbReference>
<keyword evidence="4" id="KW-1185">Reference proteome</keyword>
<evidence type="ECO:0000259" key="2">
    <source>
        <dbReference type="Pfam" id="PF13482"/>
    </source>
</evidence>
<feature type="compositionally biased region" description="Low complexity" evidence="1">
    <location>
        <begin position="563"/>
        <end position="578"/>
    </location>
</feature>
<organism evidence="3 4">
    <name type="scientific">[Mycobacterium] crassicus</name>
    <dbReference type="NCBI Taxonomy" id="2872309"/>
    <lineage>
        <taxon>Bacteria</taxon>
        <taxon>Bacillati</taxon>
        <taxon>Actinomycetota</taxon>
        <taxon>Actinomycetes</taxon>
        <taxon>Mycobacteriales</taxon>
        <taxon>Mycobacteriaceae</taxon>
        <taxon>Mycolicibacter</taxon>
    </lineage>
</organism>
<evidence type="ECO:0000313" key="3">
    <source>
        <dbReference type="EMBL" id="MEB3023368.1"/>
    </source>
</evidence>
<dbReference type="InterPro" id="IPR038720">
    <property type="entry name" value="YprB_RNase_H-like_dom"/>
</dbReference>
<reference evidence="3 4" key="1">
    <citation type="submission" date="2023-12" db="EMBL/GenBank/DDBJ databases">
        <title>Description of new species of Mycobacterium terrae complex isolated from sewage at the Sao Paulo Zoological Park Foundation in Brazil.</title>
        <authorList>
            <person name="Romagnoli C.L."/>
            <person name="Conceicao E.C."/>
            <person name="Machado E."/>
            <person name="Barreto L.B.P.F."/>
            <person name="Sharma A."/>
            <person name="Silva N.M."/>
            <person name="Marques L.E."/>
            <person name="Juliana M.A."/>
            <person name="Lourenco M.C.S."/>
            <person name="Digiampietri L.A."/>
            <person name="Suffys P.N."/>
            <person name="Viana-Niero C."/>
        </authorList>
    </citation>
    <scope>NUCLEOTIDE SEQUENCE [LARGE SCALE GENOMIC DNA]</scope>
    <source>
        <strain evidence="3 4">MYC098</strain>
    </source>
</reference>
<dbReference type="Pfam" id="PF13482">
    <property type="entry name" value="RNase_H_2"/>
    <property type="match status" value="1"/>
</dbReference>
<feature type="region of interest" description="Disordered" evidence="1">
    <location>
        <begin position="1"/>
        <end position="33"/>
    </location>
</feature>